<sequence>MKAGYFTSREPLMLRAVATSQSPAEIPSPPASATYGFSETDLLAQIRLLASDRRLRDAVAVSSPSLDETLERLLDGAELPRKRLMKTAVSLTKYALRIAGRPTPFGLHAGVSVLETADTARVEHTERRVRARFDEAWFSEVARTLLTYPSVRHSLTVVVTNLGYVRGDRLVLPSTHAPAGTGEKGSGQASIRMTRLLATVRETAARPIRYAELADRLAGTLPETPVEQIDRYLLGLVQNGVLLTSLRSDLLDELPHDGTCPESGTMRELRTRLRRYEERPESAEGIEELRTASRTAKGLAETAKGAIQVDLELGVRAAVPPGVLAEIESYASTMWRITPDEPSHPHMVSYFYAFMDRYGKYGAVRLEQLIDSHRGLGFPTGYRHPLVNSRVFPDATGTKDELRQARREEHVAALLHSGLTHPDGEVVLDESDVELLADSTQSPPYDMDLCFQLRARDTDALNAGDFELVSSPLVGARVMGATMGRFAELTGSVDRLAALYPSDHSSGIHAQVFFEPTSARARNVMRTPRLVPFTLPIGTFVGRDDGGRPIDWRELVVHSDGTRLRLHWPREDTEVHPFVPHMLALQGGAPNLARFLSELRYTSGRKAWREWNWKGYDALPMLPRVRIGKVVAFPRTWRATPALRRAAGDPSAWHEAVPRWRDASRVDRRVGVVDQDRVYGLDLDDAFHREILRRDLLKGGITLMEGPGMGEEDFGWLQGRSNEIVVPLRGNARTDEPRPPHPPAVIEPVHHGLGGEWAYVRLYADLDTHDELIARHLPQVVRETADLADQWFFIRFNDPEPHLRLRLKSADARTTGRMHERLHENLRALIRKGLLRRVGAESYEPETERYGGPEALSLAERIFCVDSQVAVNQIRLLNRGQALGVAANTVLVAGYASLLEALGVDWTTWAAERFMKSRDGAVGRDQIDEVCRIVTAKDVARSVTERLPALDLVRAWGDNAAARGYGESISRDPSRFSEKQQNYAISSLLHMQHNRLVGVNPENEERSLVLLGHAARRLRHR</sequence>
<dbReference type="Pfam" id="PF14028">
    <property type="entry name" value="Lant_dehydr_C"/>
    <property type="match status" value="1"/>
</dbReference>
<accession>A0ABQ2VWS7</accession>
<dbReference type="NCBIfam" id="TIGR03891">
    <property type="entry name" value="thiopep_ocin"/>
    <property type="match status" value="1"/>
</dbReference>
<gene>
    <name evidence="3" type="ORF">GCM10015535_25170</name>
</gene>
<protein>
    <submittedName>
        <fullName evidence="3">Lantibiotic dehydratase</fullName>
    </submittedName>
</protein>
<keyword evidence="4" id="KW-1185">Reference proteome</keyword>
<reference evidence="4" key="1">
    <citation type="journal article" date="2019" name="Int. J. Syst. Evol. Microbiol.">
        <title>The Global Catalogue of Microorganisms (GCM) 10K type strain sequencing project: providing services to taxonomists for standard genome sequencing and annotation.</title>
        <authorList>
            <consortium name="The Broad Institute Genomics Platform"/>
            <consortium name="The Broad Institute Genome Sequencing Center for Infectious Disease"/>
            <person name="Wu L."/>
            <person name="Ma J."/>
        </authorList>
    </citation>
    <scope>NUCLEOTIDE SEQUENCE [LARGE SCALE GENOMIC DNA]</scope>
    <source>
        <strain evidence="4">JCM 4376</strain>
    </source>
</reference>
<feature type="domain" description="Lantibiotic dehydratase N-terminal" evidence="1">
    <location>
        <begin position="52"/>
        <end position="692"/>
    </location>
</feature>
<dbReference type="Proteomes" id="UP000660675">
    <property type="component" value="Unassembled WGS sequence"/>
</dbReference>
<dbReference type="Pfam" id="PF04738">
    <property type="entry name" value="Lant_dehydr_N"/>
    <property type="match status" value="1"/>
</dbReference>
<organism evidence="3 4">
    <name type="scientific">Streptomyces gelaticus</name>
    <dbReference type="NCBI Taxonomy" id="285446"/>
    <lineage>
        <taxon>Bacteria</taxon>
        <taxon>Bacillati</taxon>
        <taxon>Actinomycetota</taxon>
        <taxon>Actinomycetes</taxon>
        <taxon>Kitasatosporales</taxon>
        <taxon>Streptomycetaceae</taxon>
        <taxon>Streptomyces</taxon>
    </lineage>
</organism>
<evidence type="ECO:0000259" key="2">
    <source>
        <dbReference type="Pfam" id="PF14028"/>
    </source>
</evidence>
<name>A0ABQ2VWS7_9ACTN</name>
<dbReference type="InterPro" id="IPR023809">
    <property type="entry name" value="Thiopep_bacteriocin_synth_dom"/>
</dbReference>
<evidence type="ECO:0000313" key="4">
    <source>
        <dbReference type="Proteomes" id="UP000660675"/>
    </source>
</evidence>
<dbReference type="InterPro" id="IPR006827">
    <property type="entry name" value="Lant_deHydtase_N"/>
</dbReference>
<dbReference type="EMBL" id="BMTF01000007">
    <property type="protein sequence ID" value="GGV82988.1"/>
    <property type="molecule type" value="Genomic_DNA"/>
</dbReference>
<evidence type="ECO:0000313" key="3">
    <source>
        <dbReference type="EMBL" id="GGV82988.1"/>
    </source>
</evidence>
<proteinExistence type="predicted"/>
<feature type="domain" description="Thiopeptide-type bacteriocin biosynthesis" evidence="2">
    <location>
        <begin position="757"/>
        <end position="1014"/>
    </location>
</feature>
<comment type="caution">
    <text evidence="3">The sequence shown here is derived from an EMBL/GenBank/DDBJ whole genome shotgun (WGS) entry which is preliminary data.</text>
</comment>
<evidence type="ECO:0000259" key="1">
    <source>
        <dbReference type="Pfam" id="PF04738"/>
    </source>
</evidence>